<keyword evidence="2" id="KW-0645">Protease</keyword>
<dbReference type="InterPro" id="IPR029030">
    <property type="entry name" value="Caspase-like_dom_sf"/>
</dbReference>
<dbReference type="InterPro" id="IPR002138">
    <property type="entry name" value="Pept_C14_p10"/>
</dbReference>
<feature type="domain" description="Caspase family p10" evidence="10">
    <location>
        <begin position="176"/>
        <end position="255"/>
    </location>
</feature>
<evidence type="ECO:0000256" key="1">
    <source>
        <dbReference type="ARBA" id="ARBA00010134"/>
    </source>
</evidence>
<proteinExistence type="inferred from homology"/>
<sequence>MDSNSSMETIEYETYPMCNSPHGISAVIYMEEKDSAYGKADYLLLERLWTKLNCDVREFSNPSRQQLDINLTNLRDEINCNPDKHDFFCLTFIGHGGCKEYIHKDMPMQCEYLILENDTICTVKDMRDMFTTSNCPGLAGKPKLLFIQACRGQKREIPAEIYEGASMNNITISQWSDHYCLRSSFTDTVSWYSLESGQSMFIQALCEVFSNHFVNKDFESMVKIVQNKISSKIYNGYAQTVDGGPPLRKTLYFGQINSASLPRFVKTHPDPNSQNNGEYGTADDAVKEQNSSYYDLGKDINQIVCECGVVSRKFTTCNNGKNSGKRYYACNENCGQYFIVWEDKLETYFKARKKMTKCYCSHLAVRKLRKFGSYGARAFYGCGYEECKFWDSEEVIANS</sequence>
<feature type="domain" description="GRF-type" evidence="12">
    <location>
        <begin position="305"/>
        <end position="345"/>
    </location>
</feature>
<evidence type="ECO:0000256" key="9">
    <source>
        <dbReference type="RuleBase" id="RU003971"/>
    </source>
</evidence>
<gene>
    <name evidence="13" type="ORF">MNOR_LOCUS1102</name>
    <name evidence="14" type="ORF">MNOR_LOCUS1106</name>
</gene>
<dbReference type="InterPro" id="IPR001309">
    <property type="entry name" value="Pept_C14_p20"/>
</dbReference>
<dbReference type="InterPro" id="IPR011600">
    <property type="entry name" value="Pept_C14_caspase"/>
</dbReference>
<evidence type="ECO:0000313" key="14">
    <source>
        <dbReference type="EMBL" id="CAL4060178.1"/>
    </source>
</evidence>
<evidence type="ECO:0000256" key="3">
    <source>
        <dbReference type="ARBA" id="ARBA00022703"/>
    </source>
</evidence>
<dbReference type="SUPFAM" id="SSF52129">
    <property type="entry name" value="Caspase-like"/>
    <property type="match status" value="1"/>
</dbReference>
<evidence type="ECO:0000256" key="6">
    <source>
        <dbReference type="ARBA" id="ARBA00022801"/>
    </source>
</evidence>
<protein>
    <recommendedName>
        <fullName evidence="16">Caspase-3</fullName>
    </recommendedName>
</protein>
<dbReference type="InterPro" id="IPR010666">
    <property type="entry name" value="Znf_GRF"/>
</dbReference>
<evidence type="ECO:0000259" key="11">
    <source>
        <dbReference type="PROSITE" id="PS50208"/>
    </source>
</evidence>
<dbReference type="PROSITE" id="PS51999">
    <property type="entry name" value="ZF_GRF"/>
    <property type="match status" value="1"/>
</dbReference>
<keyword evidence="15" id="KW-1185">Reference proteome</keyword>
<keyword evidence="4" id="KW-0479">Metal-binding</keyword>
<keyword evidence="3" id="KW-0053">Apoptosis</keyword>
<dbReference type="GO" id="GO:0006915">
    <property type="term" value="P:apoptotic process"/>
    <property type="evidence" value="ECO:0007669"/>
    <property type="project" value="UniProtKB-KW"/>
</dbReference>
<dbReference type="PRINTS" id="PR00376">
    <property type="entry name" value="IL1BCENZYME"/>
</dbReference>
<dbReference type="Pfam" id="PF00656">
    <property type="entry name" value="Peptidase_C14"/>
    <property type="match status" value="1"/>
</dbReference>
<evidence type="ECO:0000256" key="7">
    <source>
        <dbReference type="ARBA" id="ARBA00022833"/>
    </source>
</evidence>
<comment type="similarity">
    <text evidence="1 9">Belongs to the peptidase C14A family.</text>
</comment>
<dbReference type="PANTHER" id="PTHR47901">
    <property type="entry name" value="CASPASE RECRUITMENT DOMAIN-CONTAINING PROTEIN 18"/>
    <property type="match status" value="1"/>
</dbReference>
<evidence type="ECO:0000256" key="4">
    <source>
        <dbReference type="ARBA" id="ARBA00022723"/>
    </source>
</evidence>
<organism evidence="13 15">
    <name type="scientific">Meganyctiphanes norvegica</name>
    <name type="common">Northern krill</name>
    <name type="synonym">Thysanopoda norvegica</name>
    <dbReference type="NCBI Taxonomy" id="48144"/>
    <lineage>
        <taxon>Eukaryota</taxon>
        <taxon>Metazoa</taxon>
        <taxon>Ecdysozoa</taxon>
        <taxon>Arthropoda</taxon>
        <taxon>Crustacea</taxon>
        <taxon>Multicrustacea</taxon>
        <taxon>Malacostraca</taxon>
        <taxon>Eumalacostraca</taxon>
        <taxon>Eucarida</taxon>
        <taxon>Euphausiacea</taxon>
        <taxon>Euphausiidae</taxon>
        <taxon>Meganyctiphanes</taxon>
    </lineage>
</organism>
<dbReference type="PROSITE" id="PS01122">
    <property type="entry name" value="CASPASE_CYS"/>
    <property type="match status" value="1"/>
</dbReference>
<keyword evidence="6" id="KW-0378">Hydrolase</keyword>
<dbReference type="Gene3D" id="3.40.50.1460">
    <property type="match status" value="1"/>
</dbReference>
<dbReference type="EMBL" id="CAXKWB010000280">
    <property type="protein sequence ID" value="CAL4060178.1"/>
    <property type="molecule type" value="Genomic_DNA"/>
</dbReference>
<dbReference type="EMBL" id="CAXKWB010000280">
    <property type="protein sequence ID" value="CAL4060174.1"/>
    <property type="molecule type" value="Genomic_DNA"/>
</dbReference>
<dbReference type="GO" id="GO:0006508">
    <property type="term" value="P:proteolysis"/>
    <property type="evidence" value="ECO:0007669"/>
    <property type="project" value="UniProtKB-KW"/>
</dbReference>
<dbReference type="SMART" id="SM00115">
    <property type="entry name" value="CASc"/>
    <property type="match status" value="1"/>
</dbReference>
<dbReference type="Proteomes" id="UP001497623">
    <property type="component" value="Unassembled WGS sequence"/>
</dbReference>
<dbReference type="GO" id="GO:0008270">
    <property type="term" value="F:zinc ion binding"/>
    <property type="evidence" value="ECO:0007669"/>
    <property type="project" value="UniProtKB-KW"/>
</dbReference>
<comment type="caution">
    <text evidence="13">The sequence shown here is derived from an EMBL/GenBank/DDBJ whole genome shotgun (WGS) entry which is preliminary data.</text>
</comment>
<keyword evidence="5 8" id="KW-0863">Zinc-finger</keyword>
<evidence type="ECO:0000259" key="10">
    <source>
        <dbReference type="PROSITE" id="PS50207"/>
    </source>
</evidence>
<dbReference type="GO" id="GO:0004197">
    <property type="term" value="F:cysteine-type endopeptidase activity"/>
    <property type="evidence" value="ECO:0007669"/>
    <property type="project" value="InterPro"/>
</dbReference>
<dbReference type="PROSITE" id="PS50207">
    <property type="entry name" value="CASPASE_P10"/>
    <property type="match status" value="1"/>
</dbReference>
<evidence type="ECO:0000256" key="5">
    <source>
        <dbReference type="ARBA" id="ARBA00022771"/>
    </source>
</evidence>
<dbReference type="InterPro" id="IPR033139">
    <property type="entry name" value="Caspase_cys_AS"/>
</dbReference>
<dbReference type="InterPro" id="IPR002398">
    <property type="entry name" value="Pept_C14"/>
</dbReference>
<evidence type="ECO:0000259" key="12">
    <source>
        <dbReference type="PROSITE" id="PS51999"/>
    </source>
</evidence>
<name>A0AAV2PK19_MEGNR</name>
<accession>A0AAV2PK19</accession>
<dbReference type="InterPro" id="IPR015917">
    <property type="entry name" value="Pept_C14A"/>
</dbReference>
<dbReference type="PROSITE" id="PS50208">
    <property type="entry name" value="CASPASE_P20"/>
    <property type="match status" value="1"/>
</dbReference>
<evidence type="ECO:0000313" key="15">
    <source>
        <dbReference type="Proteomes" id="UP001497623"/>
    </source>
</evidence>
<keyword evidence="7" id="KW-0862">Zinc</keyword>
<evidence type="ECO:0000256" key="8">
    <source>
        <dbReference type="PROSITE-ProRule" id="PRU01343"/>
    </source>
</evidence>
<dbReference type="AlphaFoldDB" id="A0AAV2PK19"/>
<evidence type="ECO:0008006" key="16">
    <source>
        <dbReference type="Google" id="ProtNLM"/>
    </source>
</evidence>
<dbReference type="PANTHER" id="PTHR47901:SF8">
    <property type="entry name" value="CASPASE-3"/>
    <property type="match status" value="1"/>
</dbReference>
<reference evidence="13 15" key="1">
    <citation type="submission" date="2024-05" db="EMBL/GenBank/DDBJ databases">
        <authorList>
            <person name="Wallberg A."/>
        </authorList>
    </citation>
    <scope>NUCLEOTIDE SEQUENCE [LARGE SCALE GENOMIC DNA]</scope>
</reference>
<feature type="domain" description="Caspase family p20" evidence="11">
    <location>
        <begin position="39"/>
        <end position="154"/>
    </location>
</feature>
<evidence type="ECO:0000256" key="2">
    <source>
        <dbReference type="ARBA" id="ARBA00022670"/>
    </source>
</evidence>
<evidence type="ECO:0000313" key="13">
    <source>
        <dbReference type="EMBL" id="CAL4060174.1"/>
    </source>
</evidence>